<sequence length="417" mass="46845">MPKLFYDIGLKAYQAALALASPFNQKAKLMRTGRVQQFSHLQKAFKDNQSPVVWFHCASLGEFEQGRPVIEAFKKEFPTYKVLLTFFSPSGYEVRKNYAGAEYIFYLPLDSASNARMFLDVVHPKLAVFVKYEFWHYYLQELHNRNMPVLSISAIFRPEQIFFKPYGGFNRAILRNFTHIYTQNQASAELLQSVGIAKVSVAGDTRFDRVLQTAAGVKPIPVVEAFVQQQEVFMVGSSWPADIEVLFPLIQKYRESIKFIIAPHEVHESGISTLLQTLGSGAIRFSQAGEAELSAYNVLVIDNIGMLSSLYSYGTYAYVGGAFGKGLHNTLEAAVFGLPLFFGPAYDKFQEAKDLVQLNCAFPVQDATELITAFEKVHLILGARQTITDTEKQYVKKQAGATEQIIADIKHLLKNKA</sequence>
<feature type="domain" description="3-deoxy-D-manno-octulosonic-acid transferase N-terminal" evidence="8">
    <location>
        <begin position="39"/>
        <end position="208"/>
    </location>
</feature>
<dbReference type="InterPro" id="IPR039901">
    <property type="entry name" value="Kdotransferase"/>
</dbReference>
<evidence type="ECO:0000313" key="10">
    <source>
        <dbReference type="Proteomes" id="UP001597369"/>
    </source>
</evidence>
<dbReference type="EMBL" id="JBHUHV010000039">
    <property type="protein sequence ID" value="MFD2067880.1"/>
    <property type="molecule type" value="Genomic_DNA"/>
</dbReference>
<organism evidence="9 10">
    <name type="scientific">Pontibacter silvestris</name>
    <dbReference type="NCBI Taxonomy" id="2305183"/>
    <lineage>
        <taxon>Bacteria</taxon>
        <taxon>Pseudomonadati</taxon>
        <taxon>Bacteroidota</taxon>
        <taxon>Cytophagia</taxon>
        <taxon>Cytophagales</taxon>
        <taxon>Hymenobacteraceae</taxon>
        <taxon>Pontibacter</taxon>
    </lineage>
</organism>
<dbReference type="RefSeq" id="WP_229958577.1">
    <property type="nucleotide sequence ID" value="NZ_JAJJWI010000003.1"/>
</dbReference>
<evidence type="ECO:0000256" key="2">
    <source>
        <dbReference type="ARBA" id="ARBA00012621"/>
    </source>
</evidence>
<evidence type="ECO:0000259" key="8">
    <source>
        <dbReference type="Pfam" id="PF04413"/>
    </source>
</evidence>
<comment type="pathway">
    <text evidence="1 7">Bacterial outer membrane biogenesis; LPS core biosynthesis.</text>
</comment>
<comment type="catalytic activity">
    <reaction evidence="6 7">
        <text>lipid IVA (E. coli) + CMP-3-deoxy-beta-D-manno-octulosonate = alpha-Kdo-(2-&gt;6)-lipid IVA (E. coli) + CMP + H(+)</text>
        <dbReference type="Rhea" id="RHEA:28066"/>
        <dbReference type="ChEBI" id="CHEBI:15378"/>
        <dbReference type="ChEBI" id="CHEBI:58603"/>
        <dbReference type="ChEBI" id="CHEBI:60364"/>
        <dbReference type="ChEBI" id="CHEBI:60377"/>
        <dbReference type="ChEBI" id="CHEBI:85987"/>
        <dbReference type="EC" id="2.4.99.12"/>
    </reaction>
</comment>
<keyword evidence="7" id="KW-0448">Lipopolysaccharide biosynthesis</keyword>
<comment type="caution">
    <text evidence="9">The sequence shown here is derived from an EMBL/GenBank/DDBJ whole genome shotgun (WGS) entry which is preliminary data.</text>
</comment>
<proteinExistence type="inferred from homology"/>
<keyword evidence="7" id="KW-0472">Membrane</keyword>
<evidence type="ECO:0000256" key="1">
    <source>
        <dbReference type="ARBA" id="ARBA00004713"/>
    </source>
</evidence>
<comment type="function">
    <text evidence="7">Involved in lipopolysaccharide (LPS) biosynthesis. Catalyzes the transfer of 3-deoxy-D-manno-octulosonate (Kdo) residue(s) from CMP-Kdo to lipid IV(A), the tetraacyldisaccharide-1,4'-bisphosphate precursor of lipid A.</text>
</comment>
<comment type="subcellular location">
    <subcellularLocation>
        <location evidence="7">Cell membrane</location>
    </subcellularLocation>
</comment>
<evidence type="ECO:0000256" key="5">
    <source>
        <dbReference type="ARBA" id="ARBA00031445"/>
    </source>
</evidence>
<protein>
    <recommendedName>
        <fullName evidence="3 7">3-deoxy-D-manno-octulosonic acid transferase</fullName>
        <shortName evidence="7">Kdo transferase</shortName>
        <ecNumber evidence="2 7">2.4.99.12</ecNumber>
    </recommendedName>
    <alternativeName>
        <fullName evidence="5 7">Lipid IV(A) 3-deoxy-D-manno-octulosonic acid transferase</fullName>
    </alternativeName>
</protein>
<keyword evidence="7" id="KW-1003">Cell membrane</keyword>
<dbReference type="Proteomes" id="UP001597369">
    <property type="component" value="Unassembled WGS sequence"/>
</dbReference>
<evidence type="ECO:0000256" key="4">
    <source>
        <dbReference type="ARBA" id="ARBA00022679"/>
    </source>
</evidence>
<evidence type="ECO:0000256" key="3">
    <source>
        <dbReference type="ARBA" id="ARBA00019077"/>
    </source>
</evidence>
<comment type="similarity">
    <text evidence="7">Belongs to the glycosyltransferase group 1 family.</text>
</comment>
<evidence type="ECO:0000256" key="6">
    <source>
        <dbReference type="ARBA" id="ARBA00049183"/>
    </source>
</evidence>
<dbReference type="PANTHER" id="PTHR42755">
    <property type="entry name" value="3-DEOXY-MANNO-OCTULOSONATE CYTIDYLYLTRANSFERASE"/>
    <property type="match status" value="1"/>
</dbReference>
<keyword evidence="4 7" id="KW-0808">Transferase</keyword>
<dbReference type="PANTHER" id="PTHR42755:SF1">
    <property type="entry name" value="3-DEOXY-D-MANNO-OCTULOSONIC ACID TRANSFERASE, MITOCHONDRIAL-RELATED"/>
    <property type="match status" value="1"/>
</dbReference>
<dbReference type="GO" id="GO:0016740">
    <property type="term" value="F:transferase activity"/>
    <property type="evidence" value="ECO:0007669"/>
    <property type="project" value="UniProtKB-KW"/>
</dbReference>
<dbReference type="Gene3D" id="3.40.50.11720">
    <property type="entry name" value="3-Deoxy-D-manno-octulosonic-acid transferase, N-terminal domain"/>
    <property type="match status" value="1"/>
</dbReference>
<gene>
    <name evidence="9" type="ORF">ACFSKU_13380</name>
</gene>
<evidence type="ECO:0000256" key="7">
    <source>
        <dbReference type="RuleBase" id="RU365103"/>
    </source>
</evidence>
<dbReference type="EC" id="2.4.99.12" evidence="2 7"/>
<keyword evidence="10" id="KW-1185">Reference proteome</keyword>
<dbReference type="Gene3D" id="3.40.50.2000">
    <property type="entry name" value="Glycogen Phosphorylase B"/>
    <property type="match status" value="1"/>
</dbReference>
<reference evidence="10" key="1">
    <citation type="journal article" date="2019" name="Int. J. Syst. Evol. Microbiol.">
        <title>The Global Catalogue of Microorganisms (GCM) 10K type strain sequencing project: providing services to taxonomists for standard genome sequencing and annotation.</title>
        <authorList>
            <consortium name="The Broad Institute Genomics Platform"/>
            <consortium name="The Broad Institute Genome Sequencing Center for Infectious Disease"/>
            <person name="Wu L."/>
            <person name="Ma J."/>
        </authorList>
    </citation>
    <scope>NUCLEOTIDE SEQUENCE [LARGE SCALE GENOMIC DNA]</scope>
    <source>
        <strain evidence="10">JCM 16545</strain>
    </source>
</reference>
<evidence type="ECO:0000313" key="9">
    <source>
        <dbReference type="EMBL" id="MFD2067880.1"/>
    </source>
</evidence>
<dbReference type="InterPro" id="IPR038107">
    <property type="entry name" value="Glycos_transf_N_sf"/>
</dbReference>
<dbReference type="Pfam" id="PF04413">
    <property type="entry name" value="Glycos_transf_N"/>
    <property type="match status" value="1"/>
</dbReference>
<dbReference type="InterPro" id="IPR007507">
    <property type="entry name" value="Glycos_transf_N"/>
</dbReference>
<name>A0ABW4X0U1_9BACT</name>
<accession>A0ABW4X0U1</accession>